<dbReference type="GO" id="GO:0005634">
    <property type="term" value="C:nucleus"/>
    <property type="evidence" value="ECO:0007669"/>
    <property type="project" value="TreeGrafter"/>
</dbReference>
<organism evidence="1 2">
    <name type="scientific">Coptis chinensis</name>
    <dbReference type="NCBI Taxonomy" id="261450"/>
    <lineage>
        <taxon>Eukaryota</taxon>
        <taxon>Viridiplantae</taxon>
        <taxon>Streptophyta</taxon>
        <taxon>Embryophyta</taxon>
        <taxon>Tracheophyta</taxon>
        <taxon>Spermatophyta</taxon>
        <taxon>Magnoliopsida</taxon>
        <taxon>Ranunculales</taxon>
        <taxon>Ranunculaceae</taxon>
        <taxon>Coptidoideae</taxon>
        <taxon>Coptis</taxon>
    </lineage>
</organism>
<name>A0A835HYS6_9MAGN</name>
<comment type="caution">
    <text evidence="1">The sequence shown here is derived from an EMBL/GenBank/DDBJ whole genome shotgun (WGS) entry which is preliminary data.</text>
</comment>
<accession>A0A835HYS6</accession>
<reference evidence="1 2" key="1">
    <citation type="submission" date="2020-10" db="EMBL/GenBank/DDBJ databases">
        <title>The Coptis chinensis genome and diversification of protoberbering-type alkaloids.</title>
        <authorList>
            <person name="Wang B."/>
            <person name="Shu S."/>
            <person name="Song C."/>
            <person name="Liu Y."/>
        </authorList>
    </citation>
    <scope>NUCLEOTIDE SEQUENCE [LARGE SCALE GENOMIC DNA]</scope>
    <source>
        <strain evidence="1">HL-2020</strain>
        <tissue evidence="1">Leaf</tissue>
    </source>
</reference>
<dbReference type="Proteomes" id="UP000631114">
    <property type="component" value="Unassembled WGS sequence"/>
</dbReference>
<dbReference type="PANTHER" id="PTHR32387:SF0">
    <property type="entry name" value="PROTEIN NO VEIN"/>
    <property type="match status" value="1"/>
</dbReference>
<dbReference type="InterPro" id="IPR052957">
    <property type="entry name" value="Auxin_embryo_med"/>
</dbReference>
<dbReference type="GO" id="GO:0010305">
    <property type="term" value="P:leaf vascular tissue pattern formation"/>
    <property type="evidence" value="ECO:0007669"/>
    <property type="project" value="TreeGrafter"/>
</dbReference>
<dbReference type="OrthoDB" id="1262810at2759"/>
<dbReference type="EMBL" id="JADFTS010000005">
    <property type="protein sequence ID" value="KAF9606627.1"/>
    <property type="molecule type" value="Genomic_DNA"/>
</dbReference>
<evidence type="ECO:0000313" key="2">
    <source>
        <dbReference type="Proteomes" id="UP000631114"/>
    </source>
</evidence>
<dbReference type="PANTHER" id="PTHR32387">
    <property type="entry name" value="WU:FJ29H11"/>
    <property type="match status" value="1"/>
</dbReference>
<protein>
    <submittedName>
        <fullName evidence="1">Uncharacterized protein</fullName>
    </submittedName>
</protein>
<gene>
    <name evidence="1" type="ORF">IFM89_027157</name>
</gene>
<evidence type="ECO:0000313" key="1">
    <source>
        <dbReference type="EMBL" id="KAF9606627.1"/>
    </source>
</evidence>
<dbReference type="GO" id="GO:0048364">
    <property type="term" value="P:root development"/>
    <property type="evidence" value="ECO:0007669"/>
    <property type="project" value="TreeGrafter"/>
</dbReference>
<sequence length="185" mass="21862">MFQVLHVLMKWANDLKSGLLEPKDVVYLRECLLKRETAELPTKQDKWVSLHPTFGLVCWCDNMELWTQFKHSDNIYVLYFGELSRDEKEVLPAEISRLMKELGVPSLSEVITREAYSMVRLTVEKKLLLVNWVLPYAQRYIYKLHPDKYIQLKQSGFSNVCDLWIVVVENLFYRHTFKGCDKGIK</sequence>
<dbReference type="GO" id="GO:0009793">
    <property type="term" value="P:embryo development ending in seed dormancy"/>
    <property type="evidence" value="ECO:0007669"/>
    <property type="project" value="TreeGrafter"/>
</dbReference>
<keyword evidence="2" id="KW-1185">Reference proteome</keyword>
<proteinExistence type="predicted"/>
<dbReference type="AlphaFoldDB" id="A0A835HYS6"/>